<keyword evidence="8" id="KW-0249">Electron transport</keyword>
<proteinExistence type="inferred from homology"/>
<dbReference type="GO" id="GO:0070069">
    <property type="term" value="C:cytochrome complex"/>
    <property type="evidence" value="ECO:0007669"/>
    <property type="project" value="TreeGrafter"/>
</dbReference>
<dbReference type="EMBL" id="CP012541">
    <property type="protein sequence ID" value="ALF48430.1"/>
    <property type="molecule type" value="Genomic_DNA"/>
</dbReference>
<feature type="transmembrane region" description="Helical" evidence="12">
    <location>
        <begin position="60"/>
        <end position="80"/>
    </location>
</feature>
<feature type="transmembrane region" description="Helical" evidence="12">
    <location>
        <begin position="331"/>
        <end position="354"/>
    </location>
</feature>
<feature type="transmembrane region" description="Helical" evidence="12">
    <location>
        <begin position="12"/>
        <end position="40"/>
    </location>
</feature>
<accession>A0A0M5MF28</accession>
<evidence type="ECO:0000256" key="4">
    <source>
        <dbReference type="ARBA" id="ARBA00022475"/>
    </source>
</evidence>
<protein>
    <submittedName>
        <fullName evidence="13">Cyanide-insensitive cytochrome oxidase CioAB, subunit II</fullName>
    </submittedName>
</protein>
<feature type="transmembrane region" description="Helical" evidence="12">
    <location>
        <begin position="248"/>
        <end position="273"/>
    </location>
</feature>
<gene>
    <name evidence="13" type="primary">cioB</name>
    <name evidence="13" type="ORF">CCON33237_1796</name>
</gene>
<keyword evidence="9 12" id="KW-1133">Transmembrane helix</keyword>
<dbReference type="KEGG" id="ccoc:CCON33237_1796"/>
<dbReference type="AlphaFoldDB" id="A0A0M5MF28"/>
<keyword evidence="10" id="KW-0408">Iron</keyword>
<evidence type="ECO:0000256" key="7">
    <source>
        <dbReference type="ARBA" id="ARBA00022723"/>
    </source>
</evidence>
<dbReference type="PANTHER" id="PTHR43141">
    <property type="entry name" value="CYTOCHROME BD2 SUBUNIT II"/>
    <property type="match status" value="1"/>
</dbReference>
<comment type="subcellular location">
    <subcellularLocation>
        <location evidence="1">Cell membrane</location>
        <topology evidence="1">Multi-pass membrane protein</topology>
    </subcellularLocation>
</comment>
<dbReference type="Proteomes" id="UP000066049">
    <property type="component" value="Chromosome"/>
</dbReference>
<evidence type="ECO:0000256" key="10">
    <source>
        <dbReference type="ARBA" id="ARBA00023004"/>
    </source>
</evidence>
<feature type="transmembrane region" description="Helical" evidence="12">
    <location>
        <begin position="172"/>
        <end position="197"/>
    </location>
</feature>
<feature type="transmembrane region" description="Helical" evidence="12">
    <location>
        <begin position="209"/>
        <end position="228"/>
    </location>
</feature>
<reference evidence="14" key="1">
    <citation type="submission" date="2015-08" db="EMBL/GenBank/DDBJ databases">
        <title>Comparative genomics of the Campylobacter concisus group.</title>
        <authorList>
            <person name="Miller W.G."/>
            <person name="Yee E."/>
            <person name="Chapman M.H."/>
            <person name="Huynh S."/>
            <person name="Bono J.L."/>
            <person name="On S.L.W."/>
            <person name="St Leger J."/>
            <person name="Foster G."/>
            <person name="Parker C.T."/>
        </authorList>
    </citation>
    <scope>NUCLEOTIDE SEQUENCE [LARGE SCALE GENOMIC DNA]</scope>
    <source>
        <strain evidence="14">ATCC 33237</strain>
    </source>
</reference>
<dbReference type="RefSeq" id="WP_054197434.1">
    <property type="nucleotide sequence ID" value="NZ_CABMKQ010000033.1"/>
</dbReference>
<keyword evidence="3" id="KW-0813">Transport</keyword>
<dbReference type="InterPro" id="IPR003317">
    <property type="entry name" value="Cyt-d_oxidase_su2"/>
</dbReference>
<evidence type="ECO:0000313" key="14">
    <source>
        <dbReference type="Proteomes" id="UP000066049"/>
    </source>
</evidence>
<dbReference type="GO" id="GO:0046872">
    <property type="term" value="F:metal ion binding"/>
    <property type="evidence" value="ECO:0007669"/>
    <property type="project" value="UniProtKB-KW"/>
</dbReference>
<evidence type="ECO:0000256" key="2">
    <source>
        <dbReference type="ARBA" id="ARBA00007543"/>
    </source>
</evidence>
<evidence type="ECO:0000256" key="8">
    <source>
        <dbReference type="ARBA" id="ARBA00022982"/>
    </source>
</evidence>
<name>A0A0M5MF28_9BACT</name>
<evidence type="ECO:0000256" key="11">
    <source>
        <dbReference type="ARBA" id="ARBA00023136"/>
    </source>
</evidence>
<sequence length="374" mass="41660">MHSLGLENLQIYWWFIVSLLGGLLVFMMFVQGGQSLIFSLGKDELKKDMLINSIGRKWELTFTTLVMFGGACFAAFPLFYATSFGGAYWVWLAILFCFIVQAVSYEYRKKPDNFLGARTYEIFLFINGSLGVILIGMAVSTFFSGSDFVLNEHNFVEWKTPFRGLEALANPYLYLLGIAMFFLSRVGGCLYLMNNIADGEFIQNARKQLLINTVLFLPFFLGFLAWVLTKDGFAYDANGVVSLMPYKYAINLIEMPIVGILLLVGVVLVLVGIFQGAFTKSIRGIFAYGVGVTLAVTALFLITGLNGTAFYPSFSDLSSSLTIKNASSSHYTLGVMAYVSLLVPVVLAYIIVVWRAIDSKKITQDEIKNDHHAY</sequence>
<evidence type="ECO:0000256" key="5">
    <source>
        <dbReference type="ARBA" id="ARBA00022617"/>
    </source>
</evidence>
<dbReference type="GO" id="GO:0016682">
    <property type="term" value="F:oxidoreductase activity, acting on diphenols and related substances as donors, oxygen as acceptor"/>
    <property type="evidence" value="ECO:0007669"/>
    <property type="project" value="TreeGrafter"/>
</dbReference>
<evidence type="ECO:0000256" key="9">
    <source>
        <dbReference type="ARBA" id="ARBA00022989"/>
    </source>
</evidence>
<evidence type="ECO:0000313" key="13">
    <source>
        <dbReference type="EMBL" id="ALF48430.1"/>
    </source>
</evidence>
<evidence type="ECO:0000256" key="3">
    <source>
        <dbReference type="ARBA" id="ARBA00022448"/>
    </source>
</evidence>
<dbReference type="PANTHER" id="PTHR43141:SF5">
    <property type="entry name" value="CYTOCHROME BD-I UBIQUINOL OXIDASE SUBUNIT 2"/>
    <property type="match status" value="1"/>
</dbReference>
<keyword evidence="6 12" id="KW-0812">Transmembrane</keyword>
<dbReference type="GO" id="GO:0019646">
    <property type="term" value="P:aerobic electron transport chain"/>
    <property type="evidence" value="ECO:0007669"/>
    <property type="project" value="TreeGrafter"/>
</dbReference>
<feature type="transmembrane region" description="Helical" evidence="12">
    <location>
        <begin position="86"/>
        <end position="107"/>
    </location>
</feature>
<evidence type="ECO:0000256" key="6">
    <source>
        <dbReference type="ARBA" id="ARBA00022692"/>
    </source>
</evidence>
<keyword evidence="7" id="KW-0479">Metal-binding</keyword>
<feature type="transmembrane region" description="Helical" evidence="12">
    <location>
        <begin position="119"/>
        <end position="143"/>
    </location>
</feature>
<comment type="similarity">
    <text evidence="2">Belongs to the cytochrome ubiquinol oxidase subunit 2 family.</text>
</comment>
<keyword evidence="4" id="KW-1003">Cell membrane</keyword>
<evidence type="ECO:0000256" key="12">
    <source>
        <dbReference type="SAM" id="Phobius"/>
    </source>
</evidence>
<evidence type="ECO:0000256" key="1">
    <source>
        <dbReference type="ARBA" id="ARBA00004651"/>
    </source>
</evidence>
<dbReference type="GO" id="GO:0005886">
    <property type="term" value="C:plasma membrane"/>
    <property type="evidence" value="ECO:0007669"/>
    <property type="project" value="UniProtKB-SubCell"/>
</dbReference>
<dbReference type="GeneID" id="28663475"/>
<organism evidence="13 14">
    <name type="scientific">Campylobacter concisus</name>
    <dbReference type="NCBI Taxonomy" id="199"/>
    <lineage>
        <taxon>Bacteria</taxon>
        <taxon>Pseudomonadati</taxon>
        <taxon>Campylobacterota</taxon>
        <taxon>Epsilonproteobacteria</taxon>
        <taxon>Campylobacterales</taxon>
        <taxon>Campylobacteraceae</taxon>
        <taxon>Campylobacter</taxon>
    </lineage>
</organism>
<feature type="transmembrane region" description="Helical" evidence="12">
    <location>
        <begin position="285"/>
        <end position="311"/>
    </location>
</feature>
<keyword evidence="5" id="KW-0349">Heme</keyword>
<keyword evidence="11 12" id="KW-0472">Membrane</keyword>
<dbReference type="GO" id="GO:0009055">
    <property type="term" value="F:electron transfer activity"/>
    <property type="evidence" value="ECO:0007669"/>
    <property type="project" value="TreeGrafter"/>
</dbReference>
<dbReference type="PATRIC" id="fig|199.248.peg.1849"/>
<dbReference type="Pfam" id="PF02322">
    <property type="entry name" value="Cyt_bd_oxida_II"/>
    <property type="match status" value="1"/>
</dbReference>